<dbReference type="AlphaFoldDB" id="A0A8J2JKB0"/>
<keyword evidence="2" id="KW-1185">Reference proteome</keyword>
<protein>
    <submittedName>
        <fullName evidence="1">Uncharacterized protein</fullName>
    </submittedName>
</protein>
<reference evidence="1" key="1">
    <citation type="submission" date="2021-06" db="EMBL/GenBank/DDBJ databases">
        <authorList>
            <person name="Hodson N. C."/>
            <person name="Mongue J. A."/>
            <person name="Jaron S. K."/>
        </authorList>
    </citation>
    <scope>NUCLEOTIDE SEQUENCE</scope>
</reference>
<dbReference type="Proteomes" id="UP000708208">
    <property type="component" value="Unassembled WGS sequence"/>
</dbReference>
<sequence length="90" mass="10122">MSENRTPIRVGFYDIEKTIGKGNFAVVKLARHRLTKNEGTELTENPSRSVGPAWSSVTLQSMTIVIPYNSLEPWVMIHPDGFKSFILLTT</sequence>
<evidence type="ECO:0000313" key="1">
    <source>
        <dbReference type="EMBL" id="CAG7721571.1"/>
    </source>
</evidence>
<dbReference type="OrthoDB" id="193931at2759"/>
<proteinExistence type="predicted"/>
<comment type="caution">
    <text evidence="1">The sequence shown here is derived from an EMBL/GenBank/DDBJ whole genome shotgun (WGS) entry which is preliminary data.</text>
</comment>
<dbReference type="EMBL" id="CAJVCH010080706">
    <property type="protein sequence ID" value="CAG7721571.1"/>
    <property type="molecule type" value="Genomic_DNA"/>
</dbReference>
<organism evidence="1 2">
    <name type="scientific">Allacma fusca</name>
    <dbReference type="NCBI Taxonomy" id="39272"/>
    <lineage>
        <taxon>Eukaryota</taxon>
        <taxon>Metazoa</taxon>
        <taxon>Ecdysozoa</taxon>
        <taxon>Arthropoda</taxon>
        <taxon>Hexapoda</taxon>
        <taxon>Collembola</taxon>
        <taxon>Symphypleona</taxon>
        <taxon>Sminthuridae</taxon>
        <taxon>Allacma</taxon>
    </lineage>
</organism>
<gene>
    <name evidence="1" type="ORF">AFUS01_LOCUS10778</name>
</gene>
<evidence type="ECO:0000313" key="2">
    <source>
        <dbReference type="Proteomes" id="UP000708208"/>
    </source>
</evidence>
<accession>A0A8J2JKB0</accession>
<name>A0A8J2JKB0_9HEXA</name>